<gene>
    <name evidence="1" type="ORF">A9Q84_00230</name>
</gene>
<dbReference type="EMBL" id="MAAO01000001">
    <property type="protein sequence ID" value="OUS00312.1"/>
    <property type="molecule type" value="Genomic_DNA"/>
</dbReference>
<comment type="caution">
    <text evidence="1">The sequence shown here is derived from an EMBL/GenBank/DDBJ whole genome shotgun (WGS) entry which is preliminary data.</text>
</comment>
<accession>A0A1Y5FH63</accession>
<dbReference type="Proteomes" id="UP000196531">
    <property type="component" value="Unassembled WGS sequence"/>
</dbReference>
<dbReference type="AlphaFoldDB" id="A0A1Y5FH63"/>
<sequence>MLSRKSKNSSIKIIQFWMNCIELYSEKDSHSKFNVFFLKNYITLNKLISSIHSDRVTVDDIKLLVKLTDKFKKLN</sequence>
<proteinExistence type="predicted"/>
<organism evidence="1 2">
    <name type="scientific">Halobacteriovorax marinus</name>
    <dbReference type="NCBI Taxonomy" id="97084"/>
    <lineage>
        <taxon>Bacteria</taxon>
        <taxon>Pseudomonadati</taxon>
        <taxon>Bdellovibrionota</taxon>
        <taxon>Bacteriovoracia</taxon>
        <taxon>Bacteriovoracales</taxon>
        <taxon>Halobacteriovoraceae</taxon>
        <taxon>Halobacteriovorax</taxon>
    </lineage>
</organism>
<protein>
    <submittedName>
        <fullName evidence="1">Uncharacterized protein</fullName>
    </submittedName>
</protein>
<evidence type="ECO:0000313" key="1">
    <source>
        <dbReference type="EMBL" id="OUS00312.1"/>
    </source>
</evidence>
<name>A0A1Y5FH63_9BACT</name>
<reference evidence="2" key="1">
    <citation type="journal article" date="2017" name="Proc. Natl. Acad. Sci. U.S.A.">
        <title>Simulation of Deepwater Horizon oil plume reveals substrate specialization within a complex community of hydrocarbon-degraders.</title>
        <authorList>
            <person name="Hu P."/>
            <person name="Dubinsky E.A."/>
            <person name="Probst A.J."/>
            <person name="Wang J."/>
            <person name="Sieber C.M.K."/>
            <person name="Tom L.M."/>
            <person name="Gardinali P."/>
            <person name="Banfield J.F."/>
            <person name="Atlas R.M."/>
            <person name="Andersen G.L."/>
        </authorList>
    </citation>
    <scope>NUCLEOTIDE SEQUENCE [LARGE SCALE GENOMIC DNA]</scope>
</reference>
<evidence type="ECO:0000313" key="2">
    <source>
        <dbReference type="Proteomes" id="UP000196531"/>
    </source>
</evidence>